<evidence type="ECO:0000313" key="3">
    <source>
        <dbReference type="Proteomes" id="UP000318103"/>
    </source>
</evidence>
<evidence type="ECO:0000259" key="1">
    <source>
        <dbReference type="Pfam" id="PF13577"/>
    </source>
</evidence>
<dbReference type="AlphaFoldDB" id="A0A542SXF9"/>
<name>A0A542SXF9_9ACTN</name>
<evidence type="ECO:0000313" key="2">
    <source>
        <dbReference type="EMBL" id="TQK79291.1"/>
    </source>
</evidence>
<accession>A0A542SXF9</accession>
<dbReference type="OrthoDB" id="9130903at2"/>
<reference evidence="2 3" key="1">
    <citation type="submission" date="2019-06" db="EMBL/GenBank/DDBJ databases">
        <title>Sequencing the genomes of 1000 actinobacteria strains.</title>
        <authorList>
            <person name="Klenk H.-P."/>
        </authorList>
    </citation>
    <scope>NUCLEOTIDE SEQUENCE [LARGE SCALE GENOMIC DNA]</scope>
    <source>
        <strain evidence="2 3">DSM 41929</strain>
    </source>
</reference>
<dbReference type="Gene3D" id="3.10.450.50">
    <property type="match status" value="1"/>
</dbReference>
<dbReference type="SUPFAM" id="SSF54427">
    <property type="entry name" value="NTF2-like"/>
    <property type="match status" value="1"/>
</dbReference>
<dbReference type="RefSeq" id="WP_055705677.1">
    <property type="nucleotide sequence ID" value="NZ_JBPJFI010000003.1"/>
</dbReference>
<gene>
    <name evidence="2" type="ORF">FB563_8286</name>
</gene>
<dbReference type="InterPro" id="IPR032710">
    <property type="entry name" value="NTF2-like_dom_sf"/>
</dbReference>
<keyword evidence="3" id="KW-1185">Reference proteome</keyword>
<dbReference type="Proteomes" id="UP000318103">
    <property type="component" value="Unassembled WGS sequence"/>
</dbReference>
<comment type="caution">
    <text evidence="2">The sequence shown here is derived from an EMBL/GenBank/DDBJ whole genome shotgun (WGS) entry which is preliminary data.</text>
</comment>
<dbReference type="Pfam" id="PF13577">
    <property type="entry name" value="SnoaL_4"/>
    <property type="match status" value="1"/>
</dbReference>
<proteinExistence type="predicted"/>
<protein>
    <submittedName>
        <fullName evidence="2">SnoaL-like protein</fullName>
    </submittedName>
</protein>
<dbReference type="InterPro" id="IPR037401">
    <property type="entry name" value="SnoaL-like"/>
</dbReference>
<feature type="domain" description="SnoaL-like" evidence="1">
    <location>
        <begin position="14"/>
        <end position="141"/>
    </location>
</feature>
<sequence>MSVQETPLRGQQSSVELYQQVQQFYARQMQLLDNGEVDAWMHTFTEDGVFATNAQPEPTVGREAIGAGARQAMDHFAAQGVQRRHLLGTVAVTGQQGTTVTARSYVLLMETPRGGRTTILCSATCEDVLELGPDGPAVRRREVSRDDLV</sequence>
<organism evidence="2 3">
    <name type="scientific">Streptomyces puniciscabiei</name>
    <dbReference type="NCBI Taxonomy" id="164348"/>
    <lineage>
        <taxon>Bacteria</taxon>
        <taxon>Bacillati</taxon>
        <taxon>Actinomycetota</taxon>
        <taxon>Actinomycetes</taxon>
        <taxon>Kitasatosporales</taxon>
        <taxon>Streptomycetaceae</taxon>
        <taxon>Streptomyces</taxon>
    </lineage>
</organism>
<dbReference type="EMBL" id="VFNX01000007">
    <property type="protein sequence ID" value="TQK79291.1"/>
    <property type="molecule type" value="Genomic_DNA"/>
</dbReference>